<evidence type="ECO:0000256" key="1">
    <source>
        <dbReference type="SAM" id="SignalP"/>
    </source>
</evidence>
<keyword evidence="3" id="KW-1185">Reference proteome</keyword>
<evidence type="ECO:0000313" key="2">
    <source>
        <dbReference type="EMBL" id="RFU27864.1"/>
    </source>
</evidence>
<proteinExistence type="predicted"/>
<evidence type="ECO:0000313" key="3">
    <source>
        <dbReference type="Proteomes" id="UP000258309"/>
    </source>
</evidence>
<feature type="non-terminal residue" evidence="2">
    <location>
        <position position="106"/>
    </location>
</feature>
<name>A0A3E2H397_SCYLI</name>
<feature type="non-terminal residue" evidence="2">
    <location>
        <position position="1"/>
    </location>
</feature>
<feature type="signal peptide" evidence="1">
    <location>
        <begin position="1"/>
        <end position="19"/>
    </location>
</feature>
<dbReference type="AlphaFoldDB" id="A0A3E2H397"/>
<accession>A0A3E2H397</accession>
<keyword evidence="1" id="KW-0732">Signal</keyword>
<organism evidence="2 3">
    <name type="scientific">Scytalidium lignicola</name>
    <name type="common">Hyphomycete</name>
    <dbReference type="NCBI Taxonomy" id="5539"/>
    <lineage>
        <taxon>Eukaryota</taxon>
        <taxon>Fungi</taxon>
        <taxon>Dikarya</taxon>
        <taxon>Ascomycota</taxon>
        <taxon>Pezizomycotina</taxon>
        <taxon>Leotiomycetes</taxon>
        <taxon>Leotiomycetes incertae sedis</taxon>
        <taxon>Scytalidium</taxon>
    </lineage>
</organism>
<dbReference type="Proteomes" id="UP000258309">
    <property type="component" value="Unassembled WGS sequence"/>
</dbReference>
<comment type="caution">
    <text evidence="2">The sequence shown here is derived from an EMBL/GenBank/DDBJ whole genome shotgun (WGS) entry which is preliminary data.</text>
</comment>
<gene>
    <name evidence="2" type="ORF">B7463_g8463</name>
</gene>
<dbReference type="OMA" id="DRNCQNY"/>
<dbReference type="OrthoDB" id="4874932at2759"/>
<feature type="chain" id="PRO_5017570149" evidence="1">
    <location>
        <begin position="20"/>
        <end position="106"/>
    </location>
</feature>
<sequence length="106" mass="11107">MLFSTLSAIIFPLGVFGSAQVNFYWDANCQDYAGTNYAQLGGPAVGGPAGASSMLFVTSDSCFDTCGPNLLFCKNSECNAYDIAGNFGDCKHFTNGVWAAESCGCL</sequence>
<protein>
    <submittedName>
        <fullName evidence="2">Uncharacterized protein</fullName>
    </submittedName>
</protein>
<reference evidence="2 3" key="1">
    <citation type="submission" date="2018-05" db="EMBL/GenBank/DDBJ databases">
        <title>Draft genome sequence of Scytalidium lignicola DSM 105466, a ubiquitous saprotrophic fungus.</title>
        <authorList>
            <person name="Buettner E."/>
            <person name="Gebauer A.M."/>
            <person name="Hofrichter M."/>
            <person name="Liers C."/>
            <person name="Kellner H."/>
        </authorList>
    </citation>
    <scope>NUCLEOTIDE SEQUENCE [LARGE SCALE GENOMIC DNA]</scope>
    <source>
        <strain evidence="2 3">DSM 105466</strain>
    </source>
</reference>
<dbReference type="EMBL" id="NCSJ02000186">
    <property type="protein sequence ID" value="RFU27864.1"/>
    <property type="molecule type" value="Genomic_DNA"/>
</dbReference>